<sequence>MPISCKHIERVGLYIKMLIGVYCPLRLPFAQNPRDVILRPNELIVVGHQFFGVFDVVPSAFVADDDNGSLAGQHHNRCIIVLDHHVLPHRVGCFFQPEGRHTAVSPLYNYSDGMARVLTDKAQQAGLRHVKAVITESQRLEDGGVEFGNAENGPNLYCRVLVVAEFQVFAFRDIDTGWLVVTVRQGSPLPNLVQVGRGPPDDGKACLTWREAGRLRACGFIVYIVHDRFQMRWLEVYWARGQPIRLLSELTGRAALVSSSFQVQGNICLSCRSVKQVLGKATQAPCAKTRHFLLISGPSGPKVRAERPCWKRSIRLKY</sequence>
<dbReference type="PATRIC" id="fig|251702.3.peg.1707"/>
<reference evidence="1 2" key="1">
    <citation type="submission" date="2015-09" db="EMBL/GenBank/DDBJ databases">
        <title>Genome announcement of multiple Pseudomonas syringae strains.</title>
        <authorList>
            <person name="Thakur S."/>
            <person name="Wang P.W."/>
            <person name="Gong Y."/>
            <person name="Weir B.S."/>
            <person name="Guttman D.S."/>
        </authorList>
    </citation>
    <scope>NUCLEOTIDE SEQUENCE [LARGE SCALE GENOMIC DNA]</scope>
    <source>
        <strain evidence="1 2">ICMP4303</strain>
    </source>
</reference>
<dbReference type="AlphaFoldDB" id="A0A0P9JTI9"/>
<comment type="caution">
    <text evidence="1">The sequence shown here is derived from an EMBL/GenBank/DDBJ whole genome shotgun (WGS) entry which is preliminary data.</text>
</comment>
<name>A0A0P9JTI9_9PSED</name>
<evidence type="ECO:0000313" key="2">
    <source>
        <dbReference type="Proteomes" id="UP000050425"/>
    </source>
</evidence>
<evidence type="ECO:0000313" key="1">
    <source>
        <dbReference type="EMBL" id="KPW51050.1"/>
    </source>
</evidence>
<gene>
    <name evidence="1" type="ORF">ALO88_05611</name>
</gene>
<dbReference type="EMBL" id="LJPT01000036">
    <property type="protein sequence ID" value="KPW51050.1"/>
    <property type="molecule type" value="Genomic_DNA"/>
</dbReference>
<dbReference type="Proteomes" id="UP000050425">
    <property type="component" value="Unassembled WGS sequence"/>
</dbReference>
<organism evidence="1 2">
    <name type="scientific">Pseudomonas syringae pv. antirrhini</name>
    <dbReference type="NCBI Taxonomy" id="251702"/>
    <lineage>
        <taxon>Bacteria</taxon>
        <taxon>Pseudomonadati</taxon>
        <taxon>Pseudomonadota</taxon>
        <taxon>Gammaproteobacteria</taxon>
        <taxon>Pseudomonadales</taxon>
        <taxon>Pseudomonadaceae</taxon>
        <taxon>Pseudomonas</taxon>
    </lineage>
</organism>
<protein>
    <submittedName>
        <fullName evidence="1">Uncharacterized protein</fullName>
    </submittedName>
</protein>
<accession>A0A0P9JTI9</accession>
<proteinExistence type="predicted"/>